<organism evidence="11 12">
    <name type="scientific">Fragilariopsis cylindrus CCMP1102</name>
    <dbReference type="NCBI Taxonomy" id="635003"/>
    <lineage>
        <taxon>Eukaryota</taxon>
        <taxon>Sar</taxon>
        <taxon>Stramenopiles</taxon>
        <taxon>Ochrophyta</taxon>
        <taxon>Bacillariophyta</taxon>
        <taxon>Bacillariophyceae</taxon>
        <taxon>Bacillariophycidae</taxon>
        <taxon>Bacillariales</taxon>
        <taxon>Bacillariaceae</taxon>
        <taxon>Fragilariopsis</taxon>
    </lineage>
</organism>
<evidence type="ECO:0000256" key="10">
    <source>
        <dbReference type="RuleBase" id="RU361156"/>
    </source>
</evidence>
<keyword evidence="9" id="KW-0472">Membrane</keyword>
<dbReference type="PROSITE" id="PS00560">
    <property type="entry name" value="CARBOXYPEPT_SER_HIS"/>
    <property type="match status" value="1"/>
</dbReference>
<dbReference type="InParanoid" id="A0A1E7EYB5"/>
<evidence type="ECO:0000256" key="2">
    <source>
        <dbReference type="ARBA" id="ARBA00004393"/>
    </source>
</evidence>
<dbReference type="KEGG" id="fcy:FRACYDRAFT_246062"/>
<dbReference type="InterPro" id="IPR018202">
    <property type="entry name" value="Ser_caboxypep_ser_AS"/>
</dbReference>
<name>A0A1E7EYB5_9STRA</name>
<dbReference type="GO" id="GO:0006508">
    <property type="term" value="P:proteolysis"/>
    <property type="evidence" value="ECO:0007669"/>
    <property type="project" value="UniProtKB-KW"/>
</dbReference>
<evidence type="ECO:0000313" key="11">
    <source>
        <dbReference type="EMBL" id="OEU10961.1"/>
    </source>
</evidence>
<dbReference type="AlphaFoldDB" id="A0A1E7EYB5"/>
<evidence type="ECO:0000256" key="4">
    <source>
        <dbReference type="ARBA" id="ARBA00022692"/>
    </source>
</evidence>
<keyword evidence="10" id="KW-0121">Carboxypeptidase</keyword>
<dbReference type="PANTHER" id="PTHR11802:SF190">
    <property type="entry name" value="PHEROMONE-PROCESSING CARBOXYPEPTIDASE KEX1"/>
    <property type="match status" value="1"/>
</dbReference>
<evidence type="ECO:0000256" key="1">
    <source>
        <dbReference type="ARBA" id="ARBA00001003"/>
    </source>
</evidence>
<keyword evidence="5" id="KW-0053">Apoptosis</keyword>
<keyword evidence="4" id="KW-0812">Transmembrane</keyword>
<keyword evidence="12" id="KW-1185">Reference proteome</keyword>
<evidence type="ECO:0000256" key="6">
    <source>
        <dbReference type="ARBA" id="ARBA00022729"/>
    </source>
</evidence>
<dbReference type="GO" id="GO:0005794">
    <property type="term" value="C:Golgi apparatus"/>
    <property type="evidence" value="ECO:0007669"/>
    <property type="project" value="UniProtKB-SubCell"/>
</dbReference>
<protein>
    <recommendedName>
        <fullName evidence="10">Carboxypeptidase</fullName>
        <ecNumber evidence="10">3.4.16.-</ecNumber>
    </recommendedName>
</protein>
<accession>A0A1E7EYB5</accession>
<evidence type="ECO:0000313" key="12">
    <source>
        <dbReference type="Proteomes" id="UP000095751"/>
    </source>
</evidence>
<keyword evidence="10 11" id="KW-0378">Hydrolase</keyword>
<comment type="similarity">
    <text evidence="3 10">Belongs to the peptidase S10 family.</text>
</comment>
<gene>
    <name evidence="11" type="ORF">FRACYDRAFT_246062</name>
</gene>
<dbReference type="Pfam" id="PF00450">
    <property type="entry name" value="Peptidase_S10"/>
    <property type="match status" value="1"/>
</dbReference>
<dbReference type="SUPFAM" id="SSF53474">
    <property type="entry name" value="alpha/beta-Hydrolases"/>
    <property type="match status" value="1"/>
</dbReference>
<dbReference type="GO" id="GO:0004185">
    <property type="term" value="F:serine-type carboxypeptidase activity"/>
    <property type="evidence" value="ECO:0007669"/>
    <property type="project" value="UniProtKB-UniRule"/>
</dbReference>
<dbReference type="OrthoDB" id="443318at2759"/>
<dbReference type="PROSITE" id="PS00131">
    <property type="entry name" value="CARBOXYPEPT_SER_SER"/>
    <property type="match status" value="1"/>
</dbReference>
<keyword evidence="7" id="KW-1133">Transmembrane helix</keyword>
<sequence>MGVNKYSWTKSTTMLYPEQPIGTGFSFGKYPENEEDVAADLWQFMQSFYGVFDHLKDYKLFIMGESYAGMYLPSVGRYFHLQNEKIRNGELLMGLPMTTDVFTIPIGGVGIGNGWMNGMIQGPAVIDYSWWHGLIDEPTRDALHNVFKACVDQWNGNDSIELPDPFHSFNVQDDCGLMWGVLQAAGNPNAYDVTTWDPNVDQVTFTSEAFYNREDIRKALHAPMNITWHGCAGGNSRRRRRRGRRSLQGGIGDDLFHRRLYLDNDRPIDVVPYVADLLDADIPVLVYNGDRDMTTGGTGSEMLLNGMNWKGKNEWLDATRGVWMAEEKKAGEGGWAKEHLGLTFVVVYNSGHMVPYNQPVAAMDLLNRFLKNETFLDLPSPTIRFGDRKIERAEVAANPTYSGGFILVRSTKEKTEGRDLLRIGCQEQAWK</sequence>
<keyword evidence="6" id="KW-0732">Signal</keyword>
<proteinExistence type="inferred from homology"/>
<comment type="subcellular location">
    <subcellularLocation>
        <location evidence="2">Golgi apparatus</location>
        <location evidence="2">trans-Golgi network membrane</location>
        <topology evidence="2">Single-pass type I membrane protein</topology>
    </subcellularLocation>
</comment>
<evidence type="ECO:0000256" key="3">
    <source>
        <dbReference type="ARBA" id="ARBA00009431"/>
    </source>
</evidence>
<evidence type="ECO:0000256" key="9">
    <source>
        <dbReference type="ARBA" id="ARBA00023136"/>
    </source>
</evidence>
<evidence type="ECO:0000256" key="5">
    <source>
        <dbReference type="ARBA" id="ARBA00022703"/>
    </source>
</evidence>
<dbReference type="PRINTS" id="PR00724">
    <property type="entry name" value="CRBOXYPTASEC"/>
</dbReference>
<dbReference type="InterPro" id="IPR001563">
    <property type="entry name" value="Peptidase_S10"/>
</dbReference>
<comment type="catalytic activity">
    <reaction evidence="1">
        <text>Preferential release of a C-terminal arginine or lysine residue.</text>
        <dbReference type="EC" id="3.4.16.6"/>
    </reaction>
</comment>
<keyword evidence="10" id="KW-0645">Protease</keyword>
<dbReference type="InterPro" id="IPR029058">
    <property type="entry name" value="AB_hydrolase_fold"/>
</dbReference>
<reference evidence="11 12" key="1">
    <citation type="submission" date="2016-09" db="EMBL/GenBank/DDBJ databases">
        <title>Extensive genetic diversity and differential bi-allelic expression allows diatom success in the polar Southern Ocean.</title>
        <authorList>
            <consortium name="DOE Joint Genome Institute"/>
            <person name="Mock T."/>
            <person name="Otillar R.P."/>
            <person name="Strauss J."/>
            <person name="Dupont C."/>
            <person name="Frickenhaus S."/>
            <person name="Maumus F."/>
            <person name="Mcmullan M."/>
            <person name="Sanges R."/>
            <person name="Schmutz J."/>
            <person name="Toseland A."/>
            <person name="Valas R."/>
            <person name="Veluchamy A."/>
            <person name="Ward B.J."/>
            <person name="Allen A."/>
            <person name="Barry K."/>
            <person name="Falciatore A."/>
            <person name="Ferrante M."/>
            <person name="Fortunato A.E."/>
            <person name="Gloeckner G."/>
            <person name="Gruber A."/>
            <person name="Hipkin R."/>
            <person name="Janech M."/>
            <person name="Kroth P."/>
            <person name="Leese F."/>
            <person name="Lindquist E."/>
            <person name="Lyon B.R."/>
            <person name="Martin J."/>
            <person name="Mayer C."/>
            <person name="Parker M."/>
            <person name="Quesneville H."/>
            <person name="Raymond J."/>
            <person name="Uhlig C."/>
            <person name="Valentin K.U."/>
            <person name="Worden A.Z."/>
            <person name="Armbrust E.V."/>
            <person name="Bowler C."/>
            <person name="Green B."/>
            <person name="Moulton V."/>
            <person name="Van Oosterhout C."/>
            <person name="Grigoriev I."/>
        </authorList>
    </citation>
    <scope>NUCLEOTIDE SEQUENCE [LARGE SCALE GENOMIC DNA]</scope>
    <source>
        <strain evidence="11 12">CCMP1102</strain>
    </source>
</reference>
<dbReference type="EC" id="3.4.16.-" evidence="10"/>
<evidence type="ECO:0000256" key="8">
    <source>
        <dbReference type="ARBA" id="ARBA00023034"/>
    </source>
</evidence>
<dbReference type="Gene3D" id="3.40.50.1820">
    <property type="entry name" value="alpha/beta hydrolase"/>
    <property type="match status" value="1"/>
</dbReference>
<evidence type="ECO:0000256" key="7">
    <source>
        <dbReference type="ARBA" id="ARBA00022989"/>
    </source>
</evidence>
<dbReference type="Proteomes" id="UP000095751">
    <property type="component" value="Unassembled WGS sequence"/>
</dbReference>
<keyword evidence="8" id="KW-0333">Golgi apparatus</keyword>
<dbReference type="PANTHER" id="PTHR11802">
    <property type="entry name" value="SERINE PROTEASE FAMILY S10 SERINE CARBOXYPEPTIDASE"/>
    <property type="match status" value="1"/>
</dbReference>
<dbReference type="EMBL" id="KV784369">
    <property type="protein sequence ID" value="OEU10961.1"/>
    <property type="molecule type" value="Genomic_DNA"/>
</dbReference>
<dbReference type="InterPro" id="IPR033124">
    <property type="entry name" value="Ser_caboxypep_his_AS"/>
</dbReference>